<protein>
    <submittedName>
        <fullName evidence="1">Uncharacterized protein</fullName>
    </submittedName>
</protein>
<dbReference type="AlphaFoldDB" id="A0A8X6HEU8"/>
<dbReference type="Proteomes" id="UP000887116">
    <property type="component" value="Unassembled WGS sequence"/>
</dbReference>
<dbReference type="EMBL" id="BMAO01018150">
    <property type="protein sequence ID" value="GFR21483.1"/>
    <property type="molecule type" value="Genomic_DNA"/>
</dbReference>
<evidence type="ECO:0000313" key="1">
    <source>
        <dbReference type="EMBL" id="GFR21483.1"/>
    </source>
</evidence>
<comment type="caution">
    <text evidence="1">The sequence shown here is derived from an EMBL/GenBank/DDBJ whole genome shotgun (WGS) entry which is preliminary data.</text>
</comment>
<gene>
    <name evidence="1" type="ORF">TNCT_484011</name>
</gene>
<dbReference type="OrthoDB" id="10537029at2759"/>
<evidence type="ECO:0000313" key="2">
    <source>
        <dbReference type="Proteomes" id="UP000887116"/>
    </source>
</evidence>
<reference evidence="1" key="1">
    <citation type="submission" date="2020-07" db="EMBL/GenBank/DDBJ databases">
        <title>Multicomponent nature underlies the extraordinary mechanical properties of spider dragline silk.</title>
        <authorList>
            <person name="Kono N."/>
            <person name="Nakamura H."/>
            <person name="Mori M."/>
            <person name="Yoshida Y."/>
            <person name="Ohtoshi R."/>
            <person name="Malay A.D."/>
            <person name="Moran D.A.P."/>
            <person name="Tomita M."/>
            <person name="Numata K."/>
            <person name="Arakawa K."/>
        </authorList>
    </citation>
    <scope>NUCLEOTIDE SEQUENCE</scope>
</reference>
<organism evidence="1 2">
    <name type="scientific">Trichonephila clavata</name>
    <name type="common">Joro spider</name>
    <name type="synonym">Nephila clavata</name>
    <dbReference type="NCBI Taxonomy" id="2740835"/>
    <lineage>
        <taxon>Eukaryota</taxon>
        <taxon>Metazoa</taxon>
        <taxon>Ecdysozoa</taxon>
        <taxon>Arthropoda</taxon>
        <taxon>Chelicerata</taxon>
        <taxon>Arachnida</taxon>
        <taxon>Araneae</taxon>
        <taxon>Araneomorphae</taxon>
        <taxon>Entelegynae</taxon>
        <taxon>Araneoidea</taxon>
        <taxon>Nephilidae</taxon>
        <taxon>Trichonephila</taxon>
    </lineage>
</organism>
<accession>A0A8X6HEU8</accession>
<proteinExistence type="predicted"/>
<name>A0A8X6HEU8_TRICU</name>
<keyword evidence="2" id="KW-1185">Reference proteome</keyword>
<sequence>MAREKNGRNPLMQLIDVPIPLLDPHTIFCPPSYCQSSHAMHSHSNEQDRKEFVNLSLIRKRHGRPLSSPKNSHNWCRSSFHSRLPEINWSFLSTHLARSTLGR</sequence>